<reference evidence="17" key="1">
    <citation type="journal article" date="2015" name="Genome Announc.">
        <title>Draft genome sequence of the fungus Penicillium brasilianum MG11.</title>
        <authorList>
            <person name="Horn F."/>
            <person name="Linde J."/>
            <person name="Mattern D.J."/>
            <person name="Walther G."/>
            <person name="Guthke R."/>
            <person name="Brakhage A.A."/>
            <person name="Valiante V."/>
        </authorList>
    </citation>
    <scope>NUCLEOTIDE SEQUENCE [LARGE SCALE GENOMIC DNA]</scope>
    <source>
        <strain evidence="17">MG11</strain>
    </source>
</reference>
<evidence type="ECO:0000256" key="6">
    <source>
        <dbReference type="ARBA" id="ARBA00023024"/>
    </source>
</evidence>
<feature type="domain" description="GH18" evidence="15">
    <location>
        <begin position="158"/>
        <end position="516"/>
    </location>
</feature>
<feature type="signal peptide" evidence="13">
    <location>
        <begin position="1"/>
        <end position="28"/>
    </location>
</feature>
<evidence type="ECO:0000256" key="2">
    <source>
        <dbReference type="ARBA" id="ARBA00008682"/>
    </source>
</evidence>
<accession>A0A0F7U0Q3</accession>
<dbReference type="SMART" id="SM00636">
    <property type="entry name" value="Glyco_18"/>
    <property type="match status" value="1"/>
</dbReference>
<keyword evidence="10" id="KW-0624">Polysaccharide degradation</keyword>
<keyword evidence="7" id="KW-0843">Virulence</keyword>
<dbReference type="PROSITE" id="PS51910">
    <property type="entry name" value="GH18_2"/>
    <property type="match status" value="1"/>
</dbReference>
<dbReference type="PANTHER" id="PTHR47700">
    <property type="entry name" value="V CHITINASE, PUTATIVE (AFU_ORTHOLOGUE AFUA_6G13720)-RELATED"/>
    <property type="match status" value="1"/>
</dbReference>
<dbReference type="EC" id="3.2.1.14" evidence="3"/>
<dbReference type="InterPro" id="IPR053214">
    <property type="entry name" value="LysM12-like"/>
</dbReference>
<keyword evidence="4 11" id="KW-0147">Chitin-binding</keyword>
<keyword evidence="6" id="KW-0146">Chitin degradation</keyword>
<proteinExistence type="inferred from homology"/>
<dbReference type="InterPro" id="IPR001579">
    <property type="entry name" value="Glyco_hydro_18_chit_AS"/>
</dbReference>
<feature type="disulfide bond" evidence="11">
    <location>
        <begin position="127"/>
        <end position="141"/>
    </location>
</feature>
<dbReference type="AlphaFoldDB" id="A0A0F7U0Q3"/>
<dbReference type="PROSITE" id="PS51257">
    <property type="entry name" value="PROKAR_LIPOPROTEIN"/>
    <property type="match status" value="1"/>
</dbReference>
<dbReference type="OrthoDB" id="73875at2759"/>
<dbReference type="InterPro" id="IPR001223">
    <property type="entry name" value="Glyco_hydro18_cat"/>
</dbReference>
<feature type="chain" id="PRO_5002523164" description="chitinase" evidence="13">
    <location>
        <begin position="29"/>
        <end position="1254"/>
    </location>
</feature>
<dbReference type="InterPro" id="IPR036861">
    <property type="entry name" value="Endochitinase-like_sf"/>
</dbReference>
<dbReference type="SUPFAM" id="SSF57016">
    <property type="entry name" value="Plant lectins/antimicrobial peptides"/>
    <property type="match status" value="1"/>
</dbReference>
<dbReference type="Pfam" id="PF00187">
    <property type="entry name" value="Chitin_bind_1"/>
    <property type="match status" value="1"/>
</dbReference>
<dbReference type="InterPro" id="IPR017853">
    <property type="entry name" value="GH"/>
</dbReference>
<comment type="catalytic activity">
    <reaction evidence="1">
        <text>Random endo-hydrolysis of N-acetyl-beta-D-glucosaminide (1-&gt;4)-beta-linkages in chitin and chitodextrins.</text>
        <dbReference type="EC" id="3.2.1.14"/>
    </reaction>
</comment>
<keyword evidence="13" id="KW-0732">Signal</keyword>
<evidence type="ECO:0000256" key="3">
    <source>
        <dbReference type="ARBA" id="ARBA00012729"/>
    </source>
</evidence>
<keyword evidence="17" id="KW-1185">Reference proteome</keyword>
<evidence type="ECO:0000313" key="17">
    <source>
        <dbReference type="Proteomes" id="UP000042958"/>
    </source>
</evidence>
<evidence type="ECO:0000259" key="14">
    <source>
        <dbReference type="PROSITE" id="PS50941"/>
    </source>
</evidence>
<keyword evidence="5 12" id="KW-0378">Hydrolase</keyword>
<dbReference type="PROSITE" id="PS00026">
    <property type="entry name" value="CHIT_BIND_I_1"/>
    <property type="match status" value="1"/>
</dbReference>
<evidence type="ECO:0000256" key="10">
    <source>
        <dbReference type="ARBA" id="ARBA00023326"/>
    </source>
</evidence>
<evidence type="ECO:0000256" key="9">
    <source>
        <dbReference type="ARBA" id="ARBA00023295"/>
    </source>
</evidence>
<dbReference type="SUPFAM" id="SSF54556">
    <property type="entry name" value="Chitinase insertion domain"/>
    <property type="match status" value="1"/>
</dbReference>
<dbReference type="Gene3D" id="3.10.50.10">
    <property type="match status" value="1"/>
</dbReference>
<dbReference type="PANTHER" id="PTHR47700:SF2">
    <property type="entry name" value="CHITINASE"/>
    <property type="match status" value="1"/>
</dbReference>
<evidence type="ECO:0000256" key="12">
    <source>
        <dbReference type="RuleBase" id="RU000489"/>
    </source>
</evidence>
<dbReference type="GO" id="GO:0006032">
    <property type="term" value="P:chitin catabolic process"/>
    <property type="evidence" value="ECO:0007669"/>
    <property type="project" value="UniProtKB-KW"/>
</dbReference>
<evidence type="ECO:0000256" key="13">
    <source>
        <dbReference type="SAM" id="SignalP"/>
    </source>
</evidence>
<evidence type="ECO:0000256" key="8">
    <source>
        <dbReference type="ARBA" id="ARBA00023277"/>
    </source>
</evidence>
<comment type="caution">
    <text evidence="11">Lacks conserved residue(s) required for the propagation of feature annotation.</text>
</comment>
<evidence type="ECO:0000256" key="1">
    <source>
        <dbReference type="ARBA" id="ARBA00000822"/>
    </source>
</evidence>
<evidence type="ECO:0000259" key="15">
    <source>
        <dbReference type="PROSITE" id="PS51910"/>
    </source>
</evidence>
<dbReference type="Pfam" id="PF00704">
    <property type="entry name" value="Glyco_hydro_18"/>
    <property type="match status" value="1"/>
</dbReference>
<organism evidence="16 17">
    <name type="scientific">Penicillium brasilianum</name>
    <dbReference type="NCBI Taxonomy" id="104259"/>
    <lineage>
        <taxon>Eukaryota</taxon>
        <taxon>Fungi</taxon>
        <taxon>Dikarya</taxon>
        <taxon>Ascomycota</taxon>
        <taxon>Pezizomycotina</taxon>
        <taxon>Eurotiomycetes</taxon>
        <taxon>Eurotiomycetidae</taxon>
        <taxon>Eurotiales</taxon>
        <taxon>Aspergillaceae</taxon>
        <taxon>Penicillium</taxon>
    </lineage>
</organism>
<dbReference type="InterPro" id="IPR011583">
    <property type="entry name" value="Chitinase_II/V-like_cat"/>
</dbReference>
<protein>
    <recommendedName>
        <fullName evidence="3">chitinase</fullName>
        <ecNumber evidence="3">3.2.1.14</ecNumber>
    </recommendedName>
</protein>
<dbReference type="Gene3D" id="3.30.60.10">
    <property type="entry name" value="Endochitinase-like"/>
    <property type="match status" value="1"/>
</dbReference>
<dbReference type="Proteomes" id="UP000042958">
    <property type="component" value="Unassembled WGS sequence"/>
</dbReference>
<dbReference type="InterPro" id="IPR018371">
    <property type="entry name" value="Chitin-binding_1_CS"/>
</dbReference>
<dbReference type="GO" id="GO:0008061">
    <property type="term" value="F:chitin binding"/>
    <property type="evidence" value="ECO:0007669"/>
    <property type="project" value="UniProtKB-UniRule"/>
</dbReference>
<evidence type="ECO:0000256" key="7">
    <source>
        <dbReference type="ARBA" id="ARBA00023026"/>
    </source>
</evidence>
<evidence type="ECO:0000313" key="16">
    <source>
        <dbReference type="EMBL" id="CEJ62484.1"/>
    </source>
</evidence>
<feature type="disulfide bond" evidence="11">
    <location>
        <begin position="122"/>
        <end position="134"/>
    </location>
</feature>
<dbReference type="SMART" id="SM00270">
    <property type="entry name" value="ChtBD1"/>
    <property type="match status" value="3"/>
</dbReference>
<dbReference type="CDD" id="cd00035">
    <property type="entry name" value="ChtBD1"/>
    <property type="match status" value="1"/>
</dbReference>
<dbReference type="InterPro" id="IPR029070">
    <property type="entry name" value="Chitinase_insertion_sf"/>
</dbReference>
<evidence type="ECO:0000256" key="4">
    <source>
        <dbReference type="ARBA" id="ARBA00022669"/>
    </source>
</evidence>
<name>A0A0F7U0Q3_PENBI</name>
<keyword evidence="8" id="KW-0119">Carbohydrate metabolism</keyword>
<dbReference type="PROSITE" id="PS01095">
    <property type="entry name" value="GH18_1"/>
    <property type="match status" value="1"/>
</dbReference>
<evidence type="ECO:0000256" key="5">
    <source>
        <dbReference type="ARBA" id="ARBA00022801"/>
    </source>
</evidence>
<sequence>MRVIDSKRSLLWLFFLSCLLLSCRTAQAQDCSPIAPCATGCCNKGGYCGVGDDYCGVDCVANCDYEPECSVSKPCAKGCCNKFGFCGLGPDFCANEICVANCERKSECDPGDYGDYAEAKKCPLNVCCSKFGFCGVTKEFCGNKNVDRPSCSKTQELSRVVGYYEGWSVQRPCHIFYPDQIPLGVYTHLNYAFASVDPETFEVLAPSEYEKTLMKRLTNLKSSDPDLKVFIAIGGWTFNDPGATRTVFSDIARSVTNQRKFFNSLKTFLTEYDFDGIDLDWEYPVADDRGGRQEDFENFPKFLNNLKNALSDTGRNGISMTLPASYWYLQHFDLENLAKHVDFLNIMSYDLHGKWDLGNEWLDPVLNSHTNLTEITNALDLIWRNNVPSDKVVLGLAFYGRVFSATDPACMNPGCPFVSGGNPGVCSDEVGIMLNSEIMDIMDEQQLSSAFDKEAAVNILKFNTNQWLTYDNGDTFKLKTDFARSECLGGVMVWAVSHDLPFGNFSRVLGEIIGRKVTSLQFDKQSDSLEVTKTHLQCKWTNCFEDCPKGWSRIDRTDPGARTDEKMWDSTGCGGSGSHTFCCPPDSELPTCGWYTHNNGNCDSQCPSGYVEVGSNFQYCSNNKNDYQAACCTTDTDSMKLYSQCSWAGKAPDCDKGECKSGQTNLLNSTTGSGGNYCYAKKVKYTLTGNEGTEWQERKYCCDDDDNNKWDDCEWRTDVGFAAADGVVEGYCHSGCPNDRVRVAMDQHGGGCKGDGGRSKCCLPKFITKSKRSYTDAESALEKNVKAFMADPDCGLDAYQFKRDLESIKFVGLSSELFNHSSSLQRRFDTKPYDAMHQLILDIAFTYVATAAAREIWNDYVVPAFPNFKIETLRKRLNKDLEWRRQGSEIYADMMICNMAIFNAKLEGKGSISCACERTSCCTSDDPGLCAGEDLDGPEVEDLTTRSLVKRAGPRPFSLTLSNAVTVEWRSLRYPSRGDWNINHPIWTEAFGYEDDDDCLDVDIGTVMVTVPSDRNEYDVEHVVELNTIRDFFGDALEGVLPSRSDPRNLPLDNDYFQALSTPMLLNAPPMAGGRASSTPFVRIMNALGSNRNNQDFLVLIAALNGVKSRMWRNVAFYNDNDMRNWIALDDYLPALQNIRSVISVIHYLNHPKVHPHLINTINEVRTEIGLADQEWISQGHYNPRGQDWWDQWIRDHLLNIGRRSRDWVSNWVTRMRNIWAVRTGQDAVYVMEVLARYKSLASDMDIDLQGVRR</sequence>
<feature type="domain" description="Chitin-binding type-1" evidence="14">
    <location>
        <begin position="105"/>
        <end position="153"/>
    </location>
</feature>
<comment type="similarity">
    <text evidence="2">Belongs to the glycosyl hydrolase 18 family. Chitinase class V subfamily.</text>
</comment>
<dbReference type="SUPFAM" id="SSF51445">
    <property type="entry name" value="(Trans)glycosidases"/>
    <property type="match status" value="1"/>
</dbReference>
<dbReference type="GO" id="GO:0000272">
    <property type="term" value="P:polysaccharide catabolic process"/>
    <property type="evidence" value="ECO:0007669"/>
    <property type="project" value="UniProtKB-KW"/>
</dbReference>
<keyword evidence="11" id="KW-1015">Disulfide bond</keyword>
<dbReference type="EMBL" id="CDHK01000016">
    <property type="protein sequence ID" value="CEJ62484.1"/>
    <property type="molecule type" value="Genomic_DNA"/>
</dbReference>
<evidence type="ECO:0000256" key="11">
    <source>
        <dbReference type="PROSITE-ProRule" id="PRU00261"/>
    </source>
</evidence>
<dbReference type="InterPro" id="IPR001002">
    <property type="entry name" value="Chitin-bd_1"/>
</dbReference>
<keyword evidence="9 12" id="KW-0326">Glycosidase</keyword>
<gene>
    <name evidence="16" type="ORF">PMG11_10981</name>
</gene>
<dbReference type="STRING" id="104259.A0A0F7U0Q3"/>
<dbReference type="PROSITE" id="PS50941">
    <property type="entry name" value="CHIT_BIND_I_2"/>
    <property type="match status" value="1"/>
</dbReference>
<dbReference type="Gene3D" id="3.20.20.80">
    <property type="entry name" value="Glycosidases"/>
    <property type="match status" value="1"/>
</dbReference>
<dbReference type="GO" id="GO:0008843">
    <property type="term" value="F:endochitinase activity"/>
    <property type="evidence" value="ECO:0007669"/>
    <property type="project" value="UniProtKB-EC"/>
</dbReference>